<keyword evidence="1" id="KW-0934">Plastid</keyword>
<dbReference type="AlphaFoldDB" id="Q32RI9"/>
<gene>
    <name evidence="1" type="primary">orf73</name>
</gene>
<dbReference type="RefSeq" id="YP_636537.1">
    <property type="nucleotide sequence ID" value="NC_008117.1"/>
</dbReference>
<accession>Q32RI9</accession>
<sequence>MALPQLEESYINEDKYLESLKFGILAAVSKLTFVTGPLRCNYATDFLQQRFFLKNNACFFVYLEIRWRLFNTG</sequence>
<proteinExistence type="predicted"/>
<organism evidence="1">
    <name type="scientific">Zygnema circumcarinatum</name>
    <name type="common">Green alga</name>
    <dbReference type="NCBI Taxonomy" id="35869"/>
    <lineage>
        <taxon>Eukaryota</taxon>
        <taxon>Viridiplantae</taxon>
        <taxon>Streptophyta</taxon>
        <taxon>Zygnematophyceae</taxon>
        <taxon>Zygnematophycidae</taxon>
        <taxon>Zygnematales</taxon>
        <taxon>Zygnemataceae</taxon>
        <taxon>Zygnema</taxon>
    </lineage>
</organism>
<protein>
    <submittedName>
        <fullName evidence="1">Uncharacterized protein</fullName>
    </submittedName>
</protein>
<evidence type="ECO:0000313" key="1">
    <source>
        <dbReference type="EMBL" id="AAX45890.1"/>
    </source>
</evidence>
<dbReference type="GeneID" id="4108225"/>
<reference evidence="1" key="1">
    <citation type="journal article" date="2002" name="J. Phycol.">
        <title>Phylogenetic relationships among streptophytes as inferred from chloroplast small and large subunit rRNA gene sequences.</title>
        <authorList>
            <person name="Turmel M."/>
            <person name="Ehara M."/>
            <person name="Otis C."/>
            <person name="Lemieux C."/>
        </authorList>
    </citation>
    <scope>NUCLEOTIDE SEQUENCE</scope>
</reference>
<reference evidence="1" key="2">
    <citation type="journal article" date="2005" name="BMC Biol.">
        <title>The complete chloroplast DNA sequences of the charophycean green algae Staurastrum and Zygnema reveal that the chloroplast genome underwent extensive changes during the evolution of the Zygnematales.</title>
        <authorList>
            <person name="Turmel M."/>
            <person name="Otis C."/>
            <person name="Lemieux C."/>
        </authorList>
    </citation>
    <scope>NUCLEOTIDE SEQUENCE</scope>
</reference>
<dbReference type="EMBL" id="AY958086">
    <property type="protein sequence ID" value="AAX45890.1"/>
    <property type="molecule type" value="Genomic_DNA"/>
</dbReference>
<geneLocation type="chloroplast" evidence="1"/>
<name>Q32RI9_ZYGCR</name>
<keyword evidence="1" id="KW-0150">Chloroplast</keyword>